<reference evidence="3 4" key="1">
    <citation type="journal article" date="2004" name="Syst. Appl. Microbiol.">
        <title>Cryptoendolithic actinomycetes from antarctic sandstone rock samples: Micromonospora endolithica sp. nov. and two isolates related to Micromonospora coerulea Jensen 1932.</title>
        <authorList>
            <person name="Hirsch P."/>
            <person name="Mevs U."/>
            <person name="Kroppenstedt R.M."/>
            <person name="Schumann P."/>
            <person name="Stackebrandt E."/>
        </authorList>
    </citation>
    <scope>NUCLEOTIDE SEQUENCE [LARGE SCALE GENOMIC DNA]</scope>
    <source>
        <strain evidence="3 4">JCM 12677</strain>
    </source>
</reference>
<dbReference type="CDD" id="cd00093">
    <property type="entry name" value="HTH_XRE"/>
    <property type="match status" value="1"/>
</dbReference>
<feature type="region of interest" description="Disordered" evidence="1">
    <location>
        <begin position="1"/>
        <end position="61"/>
    </location>
</feature>
<dbReference type="AlphaFoldDB" id="A0A3A9ZML5"/>
<evidence type="ECO:0000259" key="2">
    <source>
        <dbReference type="PROSITE" id="PS50943"/>
    </source>
</evidence>
<dbReference type="SUPFAM" id="SSF47413">
    <property type="entry name" value="lambda repressor-like DNA-binding domains"/>
    <property type="match status" value="1"/>
</dbReference>
<dbReference type="InterPro" id="IPR001387">
    <property type="entry name" value="Cro/C1-type_HTH"/>
</dbReference>
<name>A0A3A9ZML5_9ACTN</name>
<organism evidence="3 4">
    <name type="scientific">Micromonospora endolithica</name>
    <dbReference type="NCBI Taxonomy" id="230091"/>
    <lineage>
        <taxon>Bacteria</taxon>
        <taxon>Bacillati</taxon>
        <taxon>Actinomycetota</taxon>
        <taxon>Actinomycetes</taxon>
        <taxon>Micromonosporales</taxon>
        <taxon>Micromonosporaceae</taxon>
        <taxon>Micromonospora</taxon>
    </lineage>
</organism>
<dbReference type="GO" id="GO:0003677">
    <property type="term" value="F:DNA binding"/>
    <property type="evidence" value="ECO:0007669"/>
    <property type="project" value="InterPro"/>
</dbReference>
<dbReference type="SMART" id="SM00530">
    <property type="entry name" value="HTH_XRE"/>
    <property type="match status" value="1"/>
</dbReference>
<protein>
    <submittedName>
        <fullName evidence="3">XRE family transcriptional regulator</fullName>
    </submittedName>
</protein>
<keyword evidence="4" id="KW-1185">Reference proteome</keyword>
<feature type="compositionally biased region" description="Basic and acidic residues" evidence="1">
    <location>
        <begin position="1"/>
        <end position="15"/>
    </location>
</feature>
<dbReference type="EMBL" id="RBAK01000003">
    <property type="protein sequence ID" value="RKN48596.1"/>
    <property type="molecule type" value="Genomic_DNA"/>
</dbReference>
<evidence type="ECO:0000256" key="1">
    <source>
        <dbReference type="SAM" id="MobiDB-lite"/>
    </source>
</evidence>
<dbReference type="Gene3D" id="1.10.260.40">
    <property type="entry name" value="lambda repressor-like DNA-binding domains"/>
    <property type="match status" value="1"/>
</dbReference>
<accession>A0A3A9ZML5</accession>
<proteinExistence type="predicted"/>
<dbReference type="OrthoDB" id="3356937at2"/>
<evidence type="ECO:0000313" key="3">
    <source>
        <dbReference type="EMBL" id="RKN48596.1"/>
    </source>
</evidence>
<comment type="caution">
    <text evidence="3">The sequence shown here is derived from an EMBL/GenBank/DDBJ whole genome shotgun (WGS) entry which is preliminary data.</text>
</comment>
<feature type="compositionally biased region" description="Low complexity" evidence="1">
    <location>
        <begin position="38"/>
        <end position="50"/>
    </location>
</feature>
<feature type="domain" description="HTH cro/C1-type" evidence="2">
    <location>
        <begin position="66"/>
        <end position="121"/>
    </location>
</feature>
<dbReference type="PROSITE" id="PS50943">
    <property type="entry name" value="HTH_CROC1"/>
    <property type="match status" value="1"/>
</dbReference>
<dbReference type="Pfam" id="PF13560">
    <property type="entry name" value="HTH_31"/>
    <property type="match status" value="1"/>
</dbReference>
<dbReference type="Proteomes" id="UP000281726">
    <property type="component" value="Unassembled WGS sequence"/>
</dbReference>
<evidence type="ECO:0000313" key="4">
    <source>
        <dbReference type="Proteomes" id="UP000281726"/>
    </source>
</evidence>
<dbReference type="InterPro" id="IPR010982">
    <property type="entry name" value="Lambda_DNA-bd_dom_sf"/>
</dbReference>
<sequence length="430" mass="45269">MEAECRAETRIRRAEVSGSTRPSGRRPSGVFSRRPRRTAYPPTTRPARSRTGGGSVTDELPIGRRVARWRVRRRMTQQMLADRLGRSKSWVDKVERGVRSLDRLPVIQEVADVLRVDPLTLLGATRTPTPAGIPEGVEGIRTALARYDAVPGRPVPAGEVGHAWLAYQHAHYPQLVRLLPGLLGAAQGHGAPEVLVPAYRITSALLVKLGEADLGWLAADRAVGAAGGDPVLAATAALSVGQALRALGRDRLALAATVAAAGRLDTAPAGWAVRGTLLLQAALAAAGCGAAGRAGELLGQADDLGVRAGGDDPHHTGFGPLAVELARVLVAARRGDADEAVRRHAAVRRLPGWWRLPAEHRAAYLVDVARAYLRVGDLRGAARALVDADAVAPCEVRCRPTVRTLIAEVAAGQPAPAGVARLATLVGLSR</sequence>
<gene>
    <name evidence="3" type="ORF">D7223_11505</name>
</gene>
<feature type="compositionally biased region" description="Low complexity" evidence="1">
    <location>
        <begin position="17"/>
        <end position="29"/>
    </location>
</feature>